<proteinExistence type="predicted"/>
<dbReference type="PIRSF" id="PIRSF031551">
    <property type="entry name" value="DUF1706"/>
    <property type="match status" value="1"/>
</dbReference>
<dbReference type="SUPFAM" id="SSF109854">
    <property type="entry name" value="DinB/YfiT-like putative metalloenzymes"/>
    <property type="match status" value="1"/>
</dbReference>
<name>G0IVX3_CYCMS</name>
<dbReference type="STRING" id="880070.Cycma_1765"/>
<reference evidence="2" key="1">
    <citation type="submission" date="2011-07" db="EMBL/GenBank/DDBJ databases">
        <title>The complete genome of Cyclobacterium marinum DSM 745.</title>
        <authorList>
            <person name="Lucas S."/>
            <person name="Han J."/>
            <person name="Lapidus A."/>
            <person name="Bruce D."/>
            <person name="Goodwin L."/>
            <person name="Pitluck S."/>
            <person name="Peters L."/>
            <person name="Kyrpides N."/>
            <person name="Mavromatis K."/>
            <person name="Ivanova N."/>
            <person name="Ovchinnikova G."/>
            <person name="Chertkov O."/>
            <person name="Detter J.C."/>
            <person name="Tapia R."/>
            <person name="Han C."/>
            <person name="Land M."/>
            <person name="Hauser L."/>
            <person name="Markowitz V."/>
            <person name="Cheng J.-F."/>
            <person name="Hugenholtz P."/>
            <person name="Woyke T."/>
            <person name="Wu D."/>
            <person name="Tindall B."/>
            <person name="Schuetze A."/>
            <person name="Brambilla E."/>
            <person name="Klenk H.-P."/>
            <person name="Eisen J.A."/>
        </authorList>
    </citation>
    <scope>NUCLEOTIDE SEQUENCE [LARGE SCALE GENOMIC DNA]</scope>
    <source>
        <strain evidence="2">ATCC 25205 / DSM 745 / LMG 13164 / NCIMB 1802</strain>
    </source>
</reference>
<accession>G0IVX3</accession>
<dbReference type="PANTHER" id="PTHR40658:SF4">
    <property type="entry name" value="HYPOTHETICAL CYTOSOLIC PROTEIN"/>
    <property type="match status" value="1"/>
</dbReference>
<keyword evidence="2" id="KW-1185">Reference proteome</keyword>
<dbReference type="EMBL" id="CP002955">
    <property type="protein sequence ID" value="AEL25518.1"/>
    <property type="molecule type" value="Genomic_DNA"/>
</dbReference>
<dbReference type="PANTHER" id="PTHR40658">
    <property type="match status" value="1"/>
</dbReference>
<dbReference type="Proteomes" id="UP000001635">
    <property type="component" value="Chromosome"/>
</dbReference>
<dbReference type="KEGG" id="cmr:Cycma_1765"/>
<evidence type="ECO:0000313" key="2">
    <source>
        <dbReference type="Proteomes" id="UP000001635"/>
    </source>
</evidence>
<dbReference type="InterPro" id="IPR012550">
    <property type="entry name" value="DUF1706"/>
</dbReference>
<evidence type="ECO:0000313" key="1">
    <source>
        <dbReference type="EMBL" id="AEL25518.1"/>
    </source>
</evidence>
<dbReference type="eggNOG" id="COG4283">
    <property type="taxonomic scope" value="Bacteria"/>
</dbReference>
<evidence type="ECO:0008006" key="3">
    <source>
        <dbReference type="Google" id="ProtNLM"/>
    </source>
</evidence>
<organism evidence="1 2">
    <name type="scientific">Cyclobacterium marinum (strain ATCC 25205 / DSM 745 / LMG 13164 / NCIMB 1802)</name>
    <name type="common">Flectobacillus marinus</name>
    <dbReference type="NCBI Taxonomy" id="880070"/>
    <lineage>
        <taxon>Bacteria</taxon>
        <taxon>Pseudomonadati</taxon>
        <taxon>Bacteroidota</taxon>
        <taxon>Cytophagia</taxon>
        <taxon>Cytophagales</taxon>
        <taxon>Cyclobacteriaceae</taxon>
        <taxon>Cyclobacterium</taxon>
    </lineage>
</organism>
<dbReference type="Pfam" id="PF08020">
    <property type="entry name" value="DUF1706"/>
    <property type="match status" value="1"/>
</dbReference>
<dbReference type="HOGENOM" id="CLU_133748_0_0_10"/>
<dbReference type="InterPro" id="IPR034660">
    <property type="entry name" value="DinB/YfiT-like"/>
</dbReference>
<dbReference type="Gene3D" id="1.20.120.450">
    <property type="entry name" value="dinb family like domain"/>
    <property type="match status" value="1"/>
</dbReference>
<dbReference type="OrthoDB" id="9786621at2"/>
<dbReference type="AlphaFoldDB" id="G0IVX3"/>
<sequence>MPRPQSKYELINSSQNNFDKLMGEVNAYPEKKRHQAFPSGTLNRNIRDVLAHLHQWHLLMLEWYKIGMNGEKPYMPAKGHTWKTLPELNRKIQEENRNLPLEEAIQLVNDSHKKIHKIIEKHTHEELFEKRRYKWTGTTSLGAYLISNTSSHYDWAFKIIKKSLKN</sequence>
<gene>
    <name evidence="1" type="ordered locus">Cycma_1765</name>
</gene>
<protein>
    <recommendedName>
        <fullName evidence="3">DinB-like domain-containing protein</fullName>
    </recommendedName>
</protein>
<dbReference type="RefSeq" id="WP_014019813.1">
    <property type="nucleotide sequence ID" value="NC_015914.1"/>
</dbReference>